<dbReference type="Proteomes" id="UP001287356">
    <property type="component" value="Unassembled WGS sequence"/>
</dbReference>
<dbReference type="Pfam" id="PF02171">
    <property type="entry name" value="Piwi"/>
    <property type="match status" value="1"/>
</dbReference>
<dbReference type="Gene3D" id="3.40.50.2300">
    <property type="match status" value="1"/>
</dbReference>
<dbReference type="AlphaFoldDB" id="A0AAE0KGE0"/>
<accession>A0AAE0KGE0</accession>
<dbReference type="SMART" id="SM00950">
    <property type="entry name" value="Piwi"/>
    <property type="match status" value="1"/>
</dbReference>
<dbReference type="PROSITE" id="PS50822">
    <property type="entry name" value="PIWI"/>
    <property type="match status" value="1"/>
</dbReference>
<keyword evidence="4" id="KW-1185">Reference proteome</keyword>
<sequence length="1027" mass="113757">MGDLSISKPNVEKKGTGDKADNGNDKSPGATQIQDQGATQSLASAPANTTKKPPGDASEGTEETKNKTRKMTEDRDLPQRPHHSAQGNEVKLLANFVEIKPENDKSLYWYNLKITRNVSKEKGLPSGKKMSYLIPLILRRNMVLRQGYEDGTLVTDFKATIISTVKLEIDDFEIEIPRPAGFDQETCTVSLETPNKKDGGVSEPLEVSKLLQYLRCTDRDQAPNIEKSHFAQGFNIWLRHFSKSYQFDSGTDSRPVVGSGQVVVGSKAYPMDVKSKLGHHITTDVGSGVTTIRGYFSSVRLAEKRLLVNINVSHGAFYKPGKFTSLLPKPLSGPLLQALHNCYKGTRVDLEDFVRTDEHGRSLPFIKVIARLAAPGDGVPKTNKERDEPYPEKRPRRVDGPELIGGDRCCHLQFWREDRNSPGGGFYQTVSDYFAENKRHIENVERQTQGLPAFKFSKDDLAVNLGKRANPKYYPASFCTVLPGQSYKLKLNPHQTMAMLNFAVLLPARSVECILKDGLEIIGLARRSPSTLLFAPKRQSDFLNSGDQLITVDGRQLGFPTIKYGGKGDRNFKAKSAAAWNLLDSKILYTNPTQMPSWGIMAKKHSPGPMSEADRTLYNTWGTLFRTTMSRRGIGAVGPPGLIGEFVGVADLKKAANSATAIKFFFIILDSQDSAFYQELKTHFETQLGTRGVYTVCMVRGKVPRTEDTNRMAQFLDNIMLKVNLKLGGSNHSVGFTGDQIVKQGNTMIVGLDVTHPPPGSAETAPSVAGMVASIDKNLGQWPATFSLQRNREEEVTAESFRLLIGPHLVRWRGPKNGGKYPENIIVYRDGVSEGQYNHVLKEFHFLKIACENEYKKIGAKSPRITIVVVGKRHHTRFFPVNQASGDKNGNPMPGTLVDRGVTSQFIWEFYLQAHKALKGTARPAHYVVVVDEIFRGLNMNGPVFQGTELRGPGDVLENLTHALSYMLGRSTTATAVCAPVLFADKACNRARAYLNHLIKIPANRRQAIGPDSIRVVAPMGDKMFYI</sequence>
<dbReference type="InterPro" id="IPR012337">
    <property type="entry name" value="RNaseH-like_sf"/>
</dbReference>
<dbReference type="SUPFAM" id="SSF53098">
    <property type="entry name" value="Ribonuclease H-like"/>
    <property type="match status" value="1"/>
</dbReference>
<feature type="compositionally biased region" description="Basic and acidic residues" evidence="1">
    <location>
        <begin position="382"/>
        <end position="398"/>
    </location>
</feature>
<protein>
    <submittedName>
        <fullName evidence="3">Ribonuclease H-like domain-containing protein</fullName>
    </submittedName>
</protein>
<dbReference type="PANTHER" id="PTHR22891">
    <property type="entry name" value="EUKARYOTIC TRANSLATION INITIATION FACTOR 2C"/>
    <property type="match status" value="1"/>
</dbReference>
<organism evidence="3 4">
    <name type="scientific">Lasiosphaeria ovina</name>
    <dbReference type="NCBI Taxonomy" id="92902"/>
    <lineage>
        <taxon>Eukaryota</taxon>
        <taxon>Fungi</taxon>
        <taxon>Dikarya</taxon>
        <taxon>Ascomycota</taxon>
        <taxon>Pezizomycotina</taxon>
        <taxon>Sordariomycetes</taxon>
        <taxon>Sordariomycetidae</taxon>
        <taxon>Sordariales</taxon>
        <taxon>Lasiosphaeriaceae</taxon>
        <taxon>Lasiosphaeria</taxon>
    </lineage>
</organism>
<comment type="caution">
    <text evidence="3">The sequence shown here is derived from an EMBL/GenBank/DDBJ whole genome shotgun (WGS) entry which is preliminary data.</text>
</comment>
<dbReference type="InterPro" id="IPR014811">
    <property type="entry name" value="ArgoL1"/>
</dbReference>
<feature type="domain" description="Piwi" evidence="2">
    <location>
        <begin position="699"/>
        <end position="996"/>
    </location>
</feature>
<dbReference type="InterPro" id="IPR045246">
    <property type="entry name" value="Piwi_ago-like"/>
</dbReference>
<evidence type="ECO:0000313" key="3">
    <source>
        <dbReference type="EMBL" id="KAK3376269.1"/>
    </source>
</evidence>
<feature type="compositionally biased region" description="Polar residues" evidence="1">
    <location>
        <begin position="29"/>
        <end position="51"/>
    </location>
</feature>
<name>A0AAE0KGE0_9PEZI</name>
<dbReference type="SMART" id="SM01163">
    <property type="entry name" value="DUF1785"/>
    <property type="match status" value="1"/>
</dbReference>
<dbReference type="CDD" id="cd04657">
    <property type="entry name" value="Piwi_ago-like"/>
    <property type="match status" value="1"/>
</dbReference>
<dbReference type="SUPFAM" id="SSF101690">
    <property type="entry name" value="PAZ domain"/>
    <property type="match status" value="1"/>
</dbReference>
<evidence type="ECO:0000313" key="4">
    <source>
        <dbReference type="Proteomes" id="UP001287356"/>
    </source>
</evidence>
<gene>
    <name evidence="3" type="ORF">B0T24DRAFT_572932</name>
</gene>
<feature type="compositionally biased region" description="Basic and acidic residues" evidence="1">
    <location>
        <begin position="10"/>
        <end position="24"/>
    </location>
</feature>
<feature type="region of interest" description="Disordered" evidence="1">
    <location>
        <begin position="1"/>
        <end position="88"/>
    </location>
</feature>
<dbReference type="GO" id="GO:0003676">
    <property type="term" value="F:nucleic acid binding"/>
    <property type="evidence" value="ECO:0007669"/>
    <property type="project" value="InterPro"/>
</dbReference>
<proteinExistence type="predicted"/>
<feature type="region of interest" description="Disordered" evidence="1">
    <location>
        <begin position="377"/>
        <end position="398"/>
    </location>
</feature>
<feature type="compositionally biased region" description="Basic and acidic residues" evidence="1">
    <location>
        <begin position="62"/>
        <end position="79"/>
    </location>
</feature>
<evidence type="ECO:0000256" key="1">
    <source>
        <dbReference type="SAM" id="MobiDB-lite"/>
    </source>
</evidence>
<evidence type="ECO:0000259" key="2">
    <source>
        <dbReference type="PROSITE" id="PS50822"/>
    </source>
</evidence>
<dbReference type="Gene3D" id="2.170.260.10">
    <property type="entry name" value="paz domain"/>
    <property type="match status" value="1"/>
</dbReference>
<reference evidence="3" key="2">
    <citation type="submission" date="2023-06" db="EMBL/GenBank/DDBJ databases">
        <authorList>
            <consortium name="Lawrence Berkeley National Laboratory"/>
            <person name="Haridas S."/>
            <person name="Hensen N."/>
            <person name="Bonometti L."/>
            <person name="Westerberg I."/>
            <person name="Brannstrom I.O."/>
            <person name="Guillou S."/>
            <person name="Cros-Aarteil S."/>
            <person name="Calhoun S."/>
            <person name="Kuo A."/>
            <person name="Mondo S."/>
            <person name="Pangilinan J."/>
            <person name="Riley R."/>
            <person name="Labutti K."/>
            <person name="Andreopoulos B."/>
            <person name="Lipzen A."/>
            <person name="Chen C."/>
            <person name="Yanf M."/>
            <person name="Daum C."/>
            <person name="Ng V."/>
            <person name="Clum A."/>
            <person name="Steindorff A."/>
            <person name="Ohm R."/>
            <person name="Martin F."/>
            <person name="Silar P."/>
            <person name="Natvig D."/>
            <person name="Lalanne C."/>
            <person name="Gautier V."/>
            <person name="Ament-Velasquez S.L."/>
            <person name="Kruys A."/>
            <person name="Hutchinson M.I."/>
            <person name="Powell A.J."/>
            <person name="Barry K."/>
            <person name="Miller A.N."/>
            <person name="Grigoriev I.V."/>
            <person name="Debuchy R."/>
            <person name="Gladieux P."/>
            <person name="Thoren M.H."/>
            <person name="Johannesson H."/>
        </authorList>
    </citation>
    <scope>NUCLEOTIDE SEQUENCE</scope>
    <source>
        <strain evidence="3">CBS 958.72</strain>
    </source>
</reference>
<dbReference type="Pfam" id="PF08699">
    <property type="entry name" value="ArgoL1"/>
    <property type="match status" value="1"/>
</dbReference>
<dbReference type="InterPro" id="IPR003165">
    <property type="entry name" value="Piwi"/>
</dbReference>
<dbReference type="Gene3D" id="3.30.420.10">
    <property type="entry name" value="Ribonuclease H-like superfamily/Ribonuclease H"/>
    <property type="match status" value="1"/>
</dbReference>
<dbReference type="InterPro" id="IPR036085">
    <property type="entry name" value="PAZ_dom_sf"/>
</dbReference>
<dbReference type="InterPro" id="IPR036397">
    <property type="entry name" value="RNaseH_sf"/>
</dbReference>
<reference evidence="3" key="1">
    <citation type="journal article" date="2023" name="Mol. Phylogenet. Evol.">
        <title>Genome-scale phylogeny and comparative genomics of the fungal order Sordariales.</title>
        <authorList>
            <person name="Hensen N."/>
            <person name="Bonometti L."/>
            <person name="Westerberg I."/>
            <person name="Brannstrom I.O."/>
            <person name="Guillou S."/>
            <person name="Cros-Aarteil S."/>
            <person name="Calhoun S."/>
            <person name="Haridas S."/>
            <person name="Kuo A."/>
            <person name="Mondo S."/>
            <person name="Pangilinan J."/>
            <person name="Riley R."/>
            <person name="LaButti K."/>
            <person name="Andreopoulos B."/>
            <person name="Lipzen A."/>
            <person name="Chen C."/>
            <person name="Yan M."/>
            <person name="Daum C."/>
            <person name="Ng V."/>
            <person name="Clum A."/>
            <person name="Steindorff A."/>
            <person name="Ohm R.A."/>
            <person name="Martin F."/>
            <person name="Silar P."/>
            <person name="Natvig D.O."/>
            <person name="Lalanne C."/>
            <person name="Gautier V."/>
            <person name="Ament-Velasquez S.L."/>
            <person name="Kruys A."/>
            <person name="Hutchinson M.I."/>
            <person name="Powell A.J."/>
            <person name="Barry K."/>
            <person name="Miller A.N."/>
            <person name="Grigoriev I.V."/>
            <person name="Debuchy R."/>
            <person name="Gladieux P."/>
            <person name="Hiltunen Thoren M."/>
            <person name="Johannesson H."/>
        </authorList>
    </citation>
    <scope>NUCLEOTIDE SEQUENCE</scope>
    <source>
        <strain evidence="3">CBS 958.72</strain>
    </source>
</reference>
<dbReference type="EMBL" id="JAULSN010000003">
    <property type="protein sequence ID" value="KAK3376269.1"/>
    <property type="molecule type" value="Genomic_DNA"/>
</dbReference>